<dbReference type="EC" id="2.7.11.1" evidence="1"/>
<organism evidence="7 8">
    <name type="scientific">Plenodomus tracheiphilus IPT5</name>
    <dbReference type="NCBI Taxonomy" id="1408161"/>
    <lineage>
        <taxon>Eukaryota</taxon>
        <taxon>Fungi</taxon>
        <taxon>Dikarya</taxon>
        <taxon>Ascomycota</taxon>
        <taxon>Pezizomycotina</taxon>
        <taxon>Dothideomycetes</taxon>
        <taxon>Pleosporomycetidae</taxon>
        <taxon>Pleosporales</taxon>
        <taxon>Pleosporineae</taxon>
        <taxon>Leptosphaeriaceae</taxon>
        <taxon>Plenodomus</taxon>
    </lineage>
</organism>
<dbReference type="GO" id="GO:0005524">
    <property type="term" value="F:ATP binding"/>
    <property type="evidence" value="ECO:0007669"/>
    <property type="project" value="UniProtKB-KW"/>
</dbReference>
<name>A0A6A7B9A4_9PLEO</name>
<evidence type="ECO:0000256" key="1">
    <source>
        <dbReference type="ARBA" id="ARBA00012513"/>
    </source>
</evidence>
<reference evidence="7" key="1">
    <citation type="submission" date="2020-01" db="EMBL/GenBank/DDBJ databases">
        <authorList>
            <consortium name="DOE Joint Genome Institute"/>
            <person name="Haridas S."/>
            <person name="Albert R."/>
            <person name="Binder M."/>
            <person name="Bloem J."/>
            <person name="Labutti K."/>
            <person name="Salamov A."/>
            <person name="Andreopoulos B."/>
            <person name="Baker S.E."/>
            <person name="Barry K."/>
            <person name="Bills G."/>
            <person name="Bluhm B.H."/>
            <person name="Cannon C."/>
            <person name="Castanera R."/>
            <person name="Culley D.E."/>
            <person name="Daum C."/>
            <person name="Ezra D."/>
            <person name="Gonzalez J.B."/>
            <person name="Henrissat B."/>
            <person name="Kuo A."/>
            <person name="Liang C."/>
            <person name="Lipzen A."/>
            <person name="Lutzoni F."/>
            <person name="Magnuson J."/>
            <person name="Mondo S."/>
            <person name="Nolan M."/>
            <person name="Ohm R."/>
            <person name="Pangilinan J."/>
            <person name="Park H.-J."/>
            <person name="Ramirez L."/>
            <person name="Alfaro M."/>
            <person name="Sun H."/>
            <person name="Tritt A."/>
            <person name="Yoshinaga Y."/>
            <person name="Zwiers L.-H."/>
            <person name="Turgeon B.G."/>
            <person name="Goodwin S.B."/>
            <person name="Spatafora J.W."/>
            <person name="Crous P.W."/>
            <person name="Grigoriev I.V."/>
        </authorList>
    </citation>
    <scope>NUCLEOTIDE SEQUENCE</scope>
    <source>
        <strain evidence="7">IPT5</strain>
    </source>
</reference>
<keyword evidence="5" id="KW-0067">ATP-binding</keyword>
<dbReference type="PANTHER" id="PTHR43671">
    <property type="entry name" value="SERINE/THREONINE-PROTEIN KINASE NEK"/>
    <property type="match status" value="1"/>
</dbReference>
<gene>
    <name evidence="7" type="ORF">T440DRAFT_361962</name>
</gene>
<evidence type="ECO:0000313" key="7">
    <source>
        <dbReference type="EMBL" id="KAF2851940.1"/>
    </source>
</evidence>
<evidence type="ECO:0000256" key="2">
    <source>
        <dbReference type="ARBA" id="ARBA00022679"/>
    </source>
</evidence>
<keyword evidence="8" id="KW-1185">Reference proteome</keyword>
<keyword evidence="2" id="KW-0808">Transferase</keyword>
<evidence type="ECO:0000256" key="3">
    <source>
        <dbReference type="ARBA" id="ARBA00022741"/>
    </source>
</evidence>
<evidence type="ECO:0000313" key="8">
    <source>
        <dbReference type="Proteomes" id="UP000799423"/>
    </source>
</evidence>
<evidence type="ECO:0000256" key="4">
    <source>
        <dbReference type="ARBA" id="ARBA00022777"/>
    </source>
</evidence>
<evidence type="ECO:0000259" key="6">
    <source>
        <dbReference type="PROSITE" id="PS50011"/>
    </source>
</evidence>
<evidence type="ECO:0000256" key="5">
    <source>
        <dbReference type="ARBA" id="ARBA00022840"/>
    </source>
</evidence>
<feature type="non-terminal residue" evidence="7">
    <location>
        <position position="1"/>
    </location>
</feature>
<feature type="domain" description="Protein kinase" evidence="6">
    <location>
        <begin position="13"/>
        <end position="174"/>
    </location>
</feature>
<dbReference type="EMBL" id="MU006300">
    <property type="protein sequence ID" value="KAF2851940.1"/>
    <property type="molecule type" value="Genomic_DNA"/>
</dbReference>
<dbReference type="OrthoDB" id="310217at2759"/>
<protein>
    <recommendedName>
        <fullName evidence="1">non-specific serine/threonine protein kinase</fullName>
        <ecNumber evidence="1">2.7.11.1</ecNumber>
    </recommendedName>
</protein>
<dbReference type="PROSITE" id="PS50011">
    <property type="entry name" value="PROTEIN_KINASE_DOM"/>
    <property type="match status" value="1"/>
</dbReference>
<dbReference type="InterPro" id="IPR008271">
    <property type="entry name" value="Ser/Thr_kinase_AS"/>
</dbReference>
<sequence>ATMAPRHEFTPVQNAAQGVGGGQNQGILIVRHKTSGKVYIEKRIPPCLITQGDTRREVRAMGQCSSHPNIVRLITYDLNTPAHIPYGSLYLQHCELGSLDALMLRYAARGQYLADEGFVWKVFFDLSLALAKLHFGADEQLSRARAAIGKDAKPIAGWNPITHRDIKPSNIFLT</sequence>
<accession>A0A6A7B9A4</accession>
<dbReference type="InterPro" id="IPR011009">
    <property type="entry name" value="Kinase-like_dom_sf"/>
</dbReference>
<dbReference type="Proteomes" id="UP000799423">
    <property type="component" value="Unassembled WGS sequence"/>
</dbReference>
<feature type="non-terminal residue" evidence="7">
    <location>
        <position position="174"/>
    </location>
</feature>
<dbReference type="InterPro" id="IPR050660">
    <property type="entry name" value="NEK_Ser/Thr_kinase"/>
</dbReference>
<keyword evidence="3" id="KW-0547">Nucleotide-binding</keyword>
<dbReference type="AlphaFoldDB" id="A0A6A7B9A4"/>
<proteinExistence type="predicted"/>
<dbReference type="Gene3D" id="1.10.510.10">
    <property type="entry name" value="Transferase(Phosphotransferase) domain 1"/>
    <property type="match status" value="1"/>
</dbReference>
<dbReference type="SUPFAM" id="SSF56112">
    <property type="entry name" value="Protein kinase-like (PK-like)"/>
    <property type="match status" value="1"/>
</dbReference>
<dbReference type="PROSITE" id="PS00108">
    <property type="entry name" value="PROTEIN_KINASE_ST"/>
    <property type="match status" value="1"/>
</dbReference>
<dbReference type="InterPro" id="IPR000719">
    <property type="entry name" value="Prot_kinase_dom"/>
</dbReference>
<dbReference type="PANTHER" id="PTHR43671:SF13">
    <property type="entry name" value="SERINE_THREONINE-PROTEIN KINASE NEK2"/>
    <property type="match status" value="1"/>
</dbReference>
<dbReference type="GO" id="GO:0004674">
    <property type="term" value="F:protein serine/threonine kinase activity"/>
    <property type="evidence" value="ECO:0007669"/>
    <property type="project" value="UniProtKB-EC"/>
</dbReference>
<keyword evidence="4" id="KW-0418">Kinase</keyword>